<gene>
    <name evidence="2" type="ORF">QTG54_008117</name>
</gene>
<feature type="coiled-coil region" evidence="1">
    <location>
        <begin position="10"/>
        <end position="61"/>
    </location>
</feature>
<protein>
    <submittedName>
        <fullName evidence="2">Uncharacterized protein</fullName>
    </submittedName>
</protein>
<reference evidence="2" key="1">
    <citation type="submission" date="2023-06" db="EMBL/GenBank/DDBJ databases">
        <title>Survivors Of The Sea: Transcriptome response of Skeletonema marinoi to long-term dormancy.</title>
        <authorList>
            <person name="Pinder M.I.M."/>
            <person name="Kourtchenko O."/>
            <person name="Robertson E.K."/>
            <person name="Larsson T."/>
            <person name="Maumus F."/>
            <person name="Osuna-Cruz C.M."/>
            <person name="Vancaester E."/>
            <person name="Stenow R."/>
            <person name="Vandepoele K."/>
            <person name="Ploug H."/>
            <person name="Bruchert V."/>
            <person name="Godhe A."/>
            <person name="Topel M."/>
        </authorList>
    </citation>
    <scope>NUCLEOTIDE SEQUENCE</scope>
    <source>
        <strain evidence="2">R05AC</strain>
    </source>
</reference>
<dbReference type="EMBL" id="JATAAI010000014">
    <property type="protein sequence ID" value="KAK1740865.1"/>
    <property type="molecule type" value="Genomic_DNA"/>
</dbReference>
<organism evidence="2 3">
    <name type="scientific">Skeletonema marinoi</name>
    <dbReference type="NCBI Taxonomy" id="267567"/>
    <lineage>
        <taxon>Eukaryota</taxon>
        <taxon>Sar</taxon>
        <taxon>Stramenopiles</taxon>
        <taxon>Ochrophyta</taxon>
        <taxon>Bacillariophyta</taxon>
        <taxon>Coscinodiscophyceae</taxon>
        <taxon>Thalassiosirophycidae</taxon>
        <taxon>Thalassiosirales</taxon>
        <taxon>Skeletonemataceae</taxon>
        <taxon>Skeletonema</taxon>
        <taxon>Skeletonema marinoi-dohrnii complex</taxon>
    </lineage>
</organism>
<comment type="caution">
    <text evidence="2">The sequence shown here is derived from an EMBL/GenBank/DDBJ whole genome shotgun (WGS) entry which is preliminary data.</text>
</comment>
<name>A0AAD9DCN3_9STRA</name>
<keyword evidence="1" id="KW-0175">Coiled coil</keyword>
<evidence type="ECO:0000313" key="2">
    <source>
        <dbReference type="EMBL" id="KAK1740865.1"/>
    </source>
</evidence>
<dbReference type="Proteomes" id="UP001224775">
    <property type="component" value="Unassembled WGS sequence"/>
</dbReference>
<evidence type="ECO:0000256" key="1">
    <source>
        <dbReference type="SAM" id="Coils"/>
    </source>
</evidence>
<evidence type="ECO:0000313" key="3">
    <source>
        <dbReference type="Proteomes" id="UP001224775"/>
    </source>
</evidence>
<sequence>MPSKKKAKCKDKAKKKAAAAAAAAEKAEKQEELLDSLQSRCAKQEDALLEEAIKLAAAEKEN</sequence>
<accession>A0AAD9DCN3</accession>
<proteinExistence type="predicted"/>
<dbReference type="AlphaFoldDB" id="A0AAD9DCN3"/>
<keyword evidence="3" id="KW-1185">Reference proteome</keyword>